<protein>
    <submittedName>
        <fullName evidence="1">Pentapeptide repeat-containing protein</fullName>
    </submittedName>
</protein>
<dbReference type="InterPro" id="IPR001646">
    <property type="entry name" value="5peptide_repeat"/>
</dbReference>
<dbReference type="EMBL" id="JADCKC010000002">
    <property type="protein sequence ID" value="MBE5037413.1"/>
    <property type="molecule type" value="Genomic_DNA"/>
</dbReference>
<proteinExistence type="predicted"/>
<name>A0ABR9R2M6_9FIRM</name>
<dbReference type="Gene3D" id="2.160.20.80">
    <property type="entry name" value="E3 ubiquitin-protein ligase SopA"/>
    <property type="match status" value="1"/>
</dbReference>
<dbReference type="PANTHER" id="PTHR42999:SF1">
    <property type="entry name" value="PENTAPEPTIDE REPEAT-CONTAINING PROTEIN"/>
    <property type="match status" value="1"/>
</dbReference>
<dbReference type="PANTHER" id="PTHR42999">
    <property type="entry name" value="ANTIBIOTIC RESISTANCE PROTEIN MCBG"/>
    <property type="match status" value="1"/>
</dbReference>
<dbReference type="Proteomes" id="UP000768567">
    <property type="component" value="Unassembled WGS sequence"/>
</dbReference>
<gene>
    <name evidence="1" type="ORF">INF35_06425</name>
</gene>
<keyword evidence="2" id="KW-1185">Reference proteome</keyword>
<comment type="caution">
    <text evidence="1">The sequence shown here is derived from an EMBL/GenBank/DDBJ whole genome shotgun (WGS) entry which is preliminary data.</text>
</comment>
<evidence type="ECO:0000313" key="1">
    <source>
        <dbReference type="EMBL" id="MBE5037413.1"/>
    </source>
</evidence>
<organism evidence="1 2">
    <name type="scientific">Gemmiger gallinarum</name>
    <dbReference type="NCBI Taxonomy" id="2779354"/>
    <lineage>
        <taxon>Bacteria</taxon>
        <taxon>Bacillati</taxon>
        <taxon>Bacillota</taxon>
        <taxon>Clostridia</taxon>
        <taxon>Eubacteriales</taxon>
        <taxon>Gemmiger</taxon>
    </lineage>
</organism>
<dbReference type="Pfam" id="PF00805">
    <property type="entry name" value="Pentapeptide"/>
    <property type="match status" value="1"/>
</dbReference>
<reference evidence="1 2" key="1">
    <citation type="submission" date="2020-10" db="EMBL/GenBank/DDBJ databases">
        <title>ChiBAC.</title>
        <authorList>
            <person name="Zenner C."/>
            <person name="Hitch T.C.A."/>
            <person name="Clavel T."/>
        </authorList>
    </citation>
    <scope>NUCLEOTIDE SEQUENCE [LARGE SCALE GENOMIC DNA]</scope>
    <source>
        <strain evidence="1 2">DSM 109015</strain>
    </source>
</reference>
<dbReference type="Pfam" id="PF13576">
    <property type="entry name" value="Pentapeptide_3"/>
    <property type="match status" value="1"/>
</dbReference>
<evidence type="ECO:0000313" key="2">
    <source>
        <dbReference type="Proteomes" id="UP000768567"/>
    </source>
</evidence>
<dbReference type="InterPro" id="IPR052949">
    <property type="entry name" value="PA_immunity-related"/>
</dbReference>
<sequence>MRHQNETITELPAEQLLRGEDYIDCIFEGCRWQGLRIENCSFTGCTFRKCQWSGVVFSFTRMTDARLEDCAFRGIAWGGLRGKSALAQPLAAVKNCMFQYNDFSGMALTGFDFSGSEFRDCRFDNCKLAGANFRGVRLGESQFTRCALEKADFRDAEGYAIDPAVNTLKGARFSFPDVVRLLDGTGIRIE</sequence>
<accession>A0ABR9R2M6</accession>
<dbReference type="SUPFAM" id="SSF141571">
    <property type="entry name" value="Pentapeptide repeat-like"/>
    <property type="match status" value="1"/>
</dbReference>
<dbReference type="RefSeq" id="WP_193500738.1">
    <property type="nucleotide sequence ID" value="NZ_JADCKC010000002.1"/>
</dbReference>